<dbReference type="Gene3D" id="3.30.530.20">
    <property type="match status" value="1"/>
</dbReference>
<dbReference type="Proteomes" id="UP000050867">
    <property type="component" value="Unassembled WGS sequence"/>
</dbReference>
<dbReference type="STRING" id="76728.AQ490_11925"/>
<dbReference type="InterPro" id="IPR013538">
    <property type="entry name" value="ASHA1/2-like_C"/>
</dbReference>
<protein>
    <recommendedName>
        <fullName evidence="2">Activator of Hsp90 ATPase homologue 1/2-like C-terminal domain-containing protein</fullName>
    </recommendedName>
</protein>
<gene>
    <name evidence="3" type="ORF">AQ490_11925</name>
</gene>
<dbReference type="RefSeq" id="WP_018385687.1">
    <property type="nucleotide sequence ID" value="NZ_LLZU01000039.1"/>
</dbReference>
<dbReference type="AlphaFoldDB" id="A0A0T6LKL9"/>
<dbReference type="InterPro" id="IPR023393">
    <property type="entry name" value="START-like_dom_sf"/>
</dbReference>
<evidence type="ECO:0000313" key="3">
    <source>
        <dbReference type="EMBL" id="KRV46581.1"/>
    </source>
</evidence>
<proteinExistence type="inferred from homology"/>
<dbReference type="SUPFAM" id="SSF55961">
    <property type="entry name" value="Bet v1-like"/>
    <property type="match status" value="1"/>
</dbReference>
<feature type="domain" description="Activator of Hsp90 ATPase homologue 1/2-like C-terminal" evidence="2">
    <location>
        <begin position="35"/>
        <end position="124"/>
    </location>
</feature>
<keyword evidence="4" id="KW-1185">Reference proteome</keyword>
<evidence type="ECO:0000256" key="1">
    <source>
        <dbReference type="ARBA" id="ARBA00006817"/>
    </source>
</evidence>
<dbReference type="EMBL" id="LLZU01000039">
    <property type="protein sequence ID" value="KRV46581.1"/>
    <property type="molecule type" value="Genomic_DNA"/>
</dbReference>
<organism evidence="3 4">
    <name type="scientific">Wenjunlia vitaminophila</name>
    <name type="common">Streptomyces vitaminophilus</name>
    <dbReference type="NCBI Taxonomy" id="76728"/>
    <lineage>
        <taxon>Bacteria</taxon>
        <taxon>Bacillati</taxon>
        <taxon>Actinomycetota</taxon>
        <taxon>Actinomycetes</taxon>
        <taxon>Kitasatosporales</taxon>
        <taxon>Streptomycetaceae</taxon>
        <taxon>Wenjunlia</taxon>
    </lineage>
</organism>
<dbReference type="Pfam" id="PF08327">
    <property type="entry name" value="AHSA1"/>
    <property type="match status" value="1"/>
</dbReference>
<comment type="caution">
    <text evidence="3">The sequence shown here is derived from an EMBL/GenBank/DDBJ whole genome shotgun (WGS) entry which is preliminary data.</text>
</comment>
<dbReference type="OrthoDB" id="8117292at2"/>
<dbReference type="eggNOG" id="COG3832">
    <property type="taxonomic scope" value="Bacteria"/>
</dbReference>
<evidence type="ECO:0000313" key="4">
    <source>
        <dbReference type="Proteomes" id="UP000050867"/>
    </source>
</evidence>
<evidence type="ECO:0000259" key="2">
    <source>
        <dbReference type="Pfam" id="PF08327"/>
    </source>
</evidence>
<sequence length="220" mass="23425">MIDVIKQVNAAHREVGNHPVSTGEGRSLLLRRTYDASIEDVWSACTEPDRIGRWLAPVTGDLRLGGTFQLEGNAGGEILRCEEPHLLKVTWSLGEGMATEVEVRLSKGEDDDTVLELVHASPAEFVDGMVRSYGPGGTIGIGAGWDLALLGLDLHLRGEDLDPLTRANAPDVREFAVRGCQAWGPAIQATWGTSDEDIAAAVAFATQHYAPADEAAGANG</sequence>
<accession>A0A0T6LKL9</accession>
<dbReference type="CDD" id="cd08899">
    <property type="entry name" value="SRPBCC_CalC_Aha1-like_6"/>
    <property type="match status" value="1"/>
</dbReference>
<comment type="similarity">
    <text evidence="1">Belongs to the AHA1 family.</text>
</comment>
<reference evidence="3 4" key="1">
    <citation type="submission" date="2015-10" db="EMBL/GenBank/DDBJ databases">
        <title>Draft genome sequence of pyrrolomycin-producing Streptomyces vitaminophilus.</title>
        <authorList>
            <person name="Graham D.E."/>
            <person name="Mahan K.M."/>
            <person name="Klingeman D.M."/>
            <person name="Hettich R.L."/>
            <person name="Parry R.J."/>
        </authorList>
    </citation>
    <scope>NUCLEOTIDE SEQUENCE [LARGE SCALE GENOMIC DNA]</scope>
    <source>
        <strain evidence="3 4">ATCC 31673</strain>
    </source>
</reference>
<name>A0A0T6LKL9_WENVI</name>